<keyword evidence="4" id="KW-0809">Transit peptide</keyword>
<accession>A0ABR3JAI4</accession>
<dbReference type="Proteomes" id="UP001556367">
    <property type="component" value="Unassembled WGS sequence"/>
</dbReference>
<dbReference type="Gene3D" id="3.10.129.10">
    <property type="entry name" value="Hotdog Thioesterase"/>
    <property type="match status" value="2"/>
</dbReference>
<comment type="caution">
    <text evidence="7">The sequence shown here is derived from an EMBL/GenBank/DDBJ whole genome shotgun (WGS) entry which is preliminary data.</text>
</comment>
<sequence>MRTRISSRLLNADAQELYKRINTLRASHATVAEQPAPTLRRYLTRSHAPLPRKDASSAGARGISRSSSVRGQPVDFGGQSVEAKGVDEVPGQQTEAALEETEDVLMMDKLMRSVRLTSDPAFHSIVPMRSPALWSETLLSDMSRETDSDSGAPTKKADPPPPRSMGDSYSEIVLQFGSSPELLEQYTNASGGIRTGKLMEHLDSLAGSIAYKHMLGPSVQTLGRINERGFYIVTASVDRLDMLAQLDPKRDLRLSGQVIYTGRSSMEVAVRMESVPAGQAHSASAKSGHLDETTVMLGRFSMVCRDAHTHKARPVSSLVPRTSEEQALFTIGEKIKNRRASLALRSLARVPPNPEEARALHAFWLACGREGADAAGVEAAQGEKATPEALTGMERVWMGDTRIEKCMVMFPQERNVHSKVFGGYLMRLAYELGFANASLFTRGHVRFLSLDGIAFAAPVPIGSILRLTSHVLHSKVVHGADGSRAAGDHVVHVGVKANVVDPATGTERTTNDFRFTWHRDRAWAGSEPREVENVASGRTVVPRTYQDAMLWLEGRRALEVGDAIRARLLIRGVA</sequence>
<reference evidence="8" key="1">
    <citation type="submission" date="2024-06" db="EMBL/GenBank/DDBJ databases">
        <title>Multi-omics analyses provide insights into the biosynthesis of the anticancer antibiotic pleurotin in Hohenbuehelia grisea.</title>
        <authorList>
            <person name="Weaver J.A."/>
            <person name="Alberti F."/>
        </authorList>
    </citation>
    <scope>NUCLEOTIDE SEQUENCE [LARGE SCALE GENOMIC DNA]</scope>
    <source>
        <strain evidence="8">T-177</strain>
    </source>
</reference>
<gene>
    <name evidence="7" type="ORF">HGRIS_006809</name>
</gene>
<dbReference type="PANTHER" id="PTHR12655:SF0">
    <property type="entry name" value="ACYL-COENZYME A THIOESTERASE 9, MITOCHONDRIAL"/>
    <property type="match status" value="1"/>
</dbReference>
<dbReference type="InterPro" id="IPR029069">
    <property type="entry name" value="HotDog_dom_sf"/>
</dbReference>
<feature type="region of interest" description="Disordered" evidence="5">
    <location>
        <begin position="142"/>
        <end position="168"/>
    </location>
</feature>
<evidence type="ECO:0000259" key="6">
    <source>
        <dbReference type="PROSITE" id="PS51770"/>
    </source>
</evidence>
<feature type="domain" description="HotDog ACOT-type" evidence="6">
    <location>
        <begin position="168"/>
        <end position="308"/>
    </location>
</feature>
<proteinExistence type="inferred from homology"/>
<evidence type="ECO:0000256" key="1">
    <source>
        <dbReference type="ARBA" id="ARBA00010458"/>
    </source>
</evidence>
<feature type="region of interest" description="Disordered" evidence="5">
    <location>
        <begin position="46"/>
        <end position="75"/>
    </location>
</feature>
<protein>
    <recommendedName>
        <fullName evidence="6">HotDog ACOT-type domain-containing protein</fullName>
    </recommendedName>
</protein>
<evidence type="ECO:0000256" key="4">
    <source>
        <dbReference type="ARBA" id="ARBA00022946"/>
    </source>
</evidence>
<dbReference type="CDD" id="cd03442">
    <property type="entry name" value="BFIT_BACH"/>
    <property type="match status" value="2"/>
</dbReference>
<organism evidence="7 8">
    <name type="scientific">Hohenbuehelia grisea</name>
    <dbReference type="NCBI Taxonomy" id="104357"/>
    <lineage>
        <taxon>Eukaryota</taxon>
        <taxon>Fungi</taxon>
        <taxon>Dikarya</taxon>
        <taxon>Basidiomycota</taxon>
        <taxon>Agaricomycotina</taxon>
        <taxon>Agaricomycetes</taxon>
        <taxon>Agaricomycetidae</taxon>
        <taxon>Agaricales</taxon>
        <taxon>Pleurotineae</taxon>
        <taxon>Pleurotaceae</taxon>
        <taxon>Hohenbuehelia</taxon>
    </lineage>
</organism>
<evidence type="ECO:0000256" key="3">
    <source>
        <dbReference type="ARBA" id="ARBA00022801"/>
    </source>
</evidence>
<dbReference type="PROSITE" id="PS51770">
    <property type="entry name" value="HOTDOG_ACOT"/>
    <property type="match status" value="2"/>
</dbReference>
<keyword evidence="2" id="KW-0677">Repeat</keyword>
<keyword evidence="8" id="KW-1185">Reference proteome</keyword>
<evidence type="ECO:0000313" key="8">
    <source>
        <dbReference type="Proteomes" id="UP001556367"/>
    </source>
</evidence>
<evidence type="ECO:0000256" key="5">
    <source>
        <dbReference type="SAM" id="MobiDB-lite"/>
    </source>
</evidence>
<dbReference type="PANTHER" id="PTHR12655">
    <property type="entry name" value="ACYL-COA THIOESTERASE"/>
    <property type="match status" value="1"/>
</dbReference>
<dbReference type="InterPro" id="IPR033120">
    <property type="entry name" value="HOTDOG_ACOT"/>
</dbReference>
<comment type="similarity">
    <text evidence="1">Belongs to the acyl coenzyme A hydrolase family.</text>
</comment>
<name>A0ABR3JAI4_9AGAR</name>
<feature type="compositionally biased region" description="Low complexity" evidence="5">
    <location>
        <begin position="56"/>
        <end position="71"/>
    </location>
</feature>
<dbReference type="EMBL" id="JASNQZ010000010">
    <property type="protein sequence ID" value="KAL0952551.1"/>
    <property type="molecule type" value="Genomic_DNA"/>
</dbReference>
<keyword evidence="3" id="KW-0378">Hydrolase</keyword>
<feature type="domain" description="HotDog ACOT-type" evidence="6">
    <location>
        <begin position="399"/>
        <end position="523"/>
    </location>
</feature>
<evidence type="ECO:0000313" key="7">
    <source>
        <dbReference type="EMBL" id="KAL0952551.1"/>
    </source>
</evidence>
<evidence type="ECO:0000256" key="2">
    <source>
        <dbReference type="ARBA" id="ARBA00022737"/>
    </source>
</evidence>
<dbReference type="SUPFAM" id="SSF54637">
    <property type="entry name" value="Thioesterase/thiol ester dehydrase-isomerase"/>
    <property type="match status" value="2"/>
</dbReference>